<feature type="compositionally biased region" description="Basic residues" evidence="3">
    <location>
        <begin position="34"/>
        <end position="48"/>
    </location>
</feature>
<name>A0A6P6T5V7_COFAR</name>
<evidence type="ECO:0000256" key="2">
    <source>
        <dbReference type="PROSITE-ProRule" id="PRU00176"/>
    </source>
</evidence>
<reference evidence="5" key="1">
    <citation type="journal article" date="2025" name="Foods">
        <title>Unveiling the Microbial Signatures of Arabica Coffee Cherries: Insights into Ripeness Specific Diversity, Functional Traits, and Implications for Quality and Safety.</title>
        <authorList>
            <consortium name="RefSeq"/>
            <person name="Tenea G.N."/>
            <person name="Cifuentes V."/>
            <person name="Reyes P."/>
            <person name="Cevallos-Vallejos M."/>
        </authorList>
    </citation>
    <scope>NUCLEOTIDE SEQUENCE [LARGE SCALE GENOMIC DNA]</scope>
</reference>
<evidence type="ECO:0000256" key="3">
    <source>
        <dbReference type="SAM" id="MobiDB-lite"/>
    </source>
</evidence>
<evidence type="ECO:0000256" key="1">
    <source>
        <dbReference type="ARBA" id="ARBA00022884"/>
    </source>
</evidence>
<dbReference type="PROSITE" id="PS50102">
    <property type="entry name" value="RRM"/>
    <property type="match status" value="2"/>
</dbReference>
<dbReference type="SMART" id="SM00360">
    <property type="entry name" value="RRM"/>
    <property type="match status" value="2"/>
</dbReference>
<accession>A0A6P6T5V7</accession>
<feature type="region of interest" description="Disordered" evidence="3">
    <location>
        <begin position="34"/>
        <end position="95"/>
    </location>
</feature>
<evidence type="ECO:0000259" key="4">
    <source>
        <dbReference type="PROSITE" id="PS50102"/>
    </source>
</evidence>
<dbReference type="GeneID" id="113697943"/>
<protein>
    <recommendedName>
        <fullName evidence="4">RRM domain-containing protein</fullName>
    </recommendedName>
</protein>
<evidence type="ECO:0000313" key="6">
    <source>
        <dbReference type="RefSeq" id="XP_027073372.2"/>
    </source>
</evidence>
<proteinExistence type="predicted"/>
<dbReference type="InterPro" id="IPR050886">
    <property type="entry name" value="RNA-binding_reg"/>
</dbReference>
<keyword evidence="1 2" id="KW-0694">RNA-binding</keyword>
<dbReference type="SUPFAM" id="SSF54928">
    <property type="entry name" value="RNA-binding domain, RBD"/>
    <property type="match status" value="2"/>
</dbReference>
<dbReference type="Proteomes" id="UP001652660">
    <property type="component" value="Chromosome 7c"/>
</dbReference>
<dbReference type="GO" id="GO:0005634">
    <property type="term" value="C:nucleus"/>
    <property type="evidence" value="ECO:0007669"/>
    <property type="project" value="TreeGrafter"/>
</dbReference>
<dbReference type="RefSeq" id="XP_027073372.2">
    <property type="nucleotide sequence ID" value="XM_027217571.2"/>
</dbReference>
<evidence type="ECO:0000313" key="5">
    <source>
        <dbReference type="Proteomes" id="UP001652660"/>
    </source>
</evidence>
<feature type="domain" description="RRM" evidence="4">
    <location>
        <begin position="137"/>
        <end position="241"/>
    </location>
</feature>
<sequence length="461" mass="49407">MILYIILARGCRRPPQNFHPFWCDNQISVMAKTTKVKKQKKVKPHHSSHLNPNPPDKMLKKKKKKLINQKSETKSKSKVKSPSSSSSDSESESEKVQKLLEPFSKDQLIDLLTDAALSSSTFFAKICEFADKDVSHRKIFIHGLSWDTTNETLISAFQNFGEIESSNVVLDKATGKAKGYAFVTFKTRKSALKALKQPKMVLNNRLVVWQLASLGPPSTSGQLEGNGNLSGRKIYVSNVQSDVSAERLRAFFAKFGEIESGPMGFDVQTGKFKGYALFVYRNVEGAKNALEEPYKVFEGRELHCQKAAEGKKIHGGAAGITTGYQPIPPMYAAMGPQNMALLGQSPNVNVDLGLLSAYPLYNSLLANPSPATSGLMNASPIAVLGQGGIGMGMGMGVGGYNGVMGNYGFDSLGSGGSTTTNLGAYGGASAGSSGPMIQGMHYAYPNTPIGQKSSAPPASGT</sequence>
<dbReference type="AlphaFoldDB" id="A0A6P6T5V7"/>
<dbReference type="GO" id="GO:0003723">
    <property type="term" value="F:RNA binding"/>
    <property type="evidence" value="ECO:0007669"/>
    <property type="project" value="UniProtKB-UniRule"/>
</dbReference>
<dbReference type="PANTHER" id="PTHR48024">
    <property type="entry name" value="GEO13361P1-RELATED"/>
    <property type="match status" value="1"/>
</dbReference>
<gene>
    <name evidence="6" type="primary">LOC113697943</name>
</gene>
<dbReference type="PANTHER" id="PTHR48024:SF9">
    <property type="entry name" value="UBP1-ASSOCIATED PROTEINS 1A-RELATED"/>
    <property type="match status" value="1"/>
</dbReference>
<dbReference type="InterPro" id="IPR012677">
    <property type="entry name" value="Nucleotide-bd_a/b_plait_sf"/>
</dbReference>
<feature type="domain" description="RRM" evidence="4">
    <location>
        <begin position="232"/>
        <end position="313"/>
    </location>
</feature>
<dbReference type="Pfam" id="PF00076">
    <property type="entry name" value="RRM_1"/>
    <property type="match status" value="2"/>
</dbReference>
<keyword evidence="5" id="KW-1185">Reference proteome</keyword>
<reference evidence="6" key="2">
    <citation type="submission" date="2025-08" db="UniProtKB">
        <authorList>
            <consortium name="RefSeq"/>
        </authorList>
    </citation>
    <scope>IDENTIFICATION</scope>
    <source>
        <tissue evidence="6">Leaves</tissue>
    </source>
</reference>
<organism evidence="5 6">
    <name type="scientific">Coffea arabica</name>
    <name type="common">Arabian coffee</name>
    <dbReference type="NCBI Taxonomy" id="13443"/>
    <lineage>
        <taxon>Eukaryota</taxon>
        <taxon>Viridiplantae</taxon>
        <taxon>Streptophyta</taxon>
        <taxon>Embryophyta</taxon>
        <taxon>Tracheophyta</taxon>
        <taxon>Spermatophyta</taxon>
        <taxon>Magnoliopsida</taxon>
        <taxon>eudicotyledons</taxon>
        <taxon>Gunneridae</taxon>
        <taxon>Pentapetalae</taxon>
        <taxon>asterids</taxon>
        <taxon>lamiids</taxon>
        <taxon>Gentianales</taxon>
        <taxon>Rubiaceae</taxon>
        <taxon>Ixoroideae</taxon>
        <taxon>Gardenieae complex</taxon>
        <taxon>Bertiereae - Coffeeae clade</taxon>
        <taxon>Coffeeae</taxon>
        <taxon>Coffea</taxon>
    </lineage>
</organism>
<dbReference type="Gene3D" id="3.30.70.330">
    <property type="match status" value="2"/>
</dbReference>
<dbReference type="InterPro" id="IPR000504">
    <property type="entry name" value="RRM_dom"/>
</dbReference>
<dbReference type="InterPro" id="IPR035979">
    <property type="entry name" value="RBD_domain_sf"/>
</dbReference>
<dbReference type="OrthoDB" id="1875751at2759"/>